<dbReference type="EMBL" id="GGEC01002115">
    <property type="protein sequence ID" value="MBW82598.1"/>
    <property type="molecule type" value="Transcribed_RNA"/>
</dbReference>
<reference evidence="2" key="1">
    <citation type="submission" date="2018-02" db="EMBL/GenBank/DDBJ databases">
        <title>Rhizophora mucronata_Transcriptome.</title>
        <authorList>
            <person name="Meera S.P."/>
            <person name="Sreeshan A."/>
            <person name="Augustine A."/>
        </authorList>
    </citation>
    <scope>NUCLEOTIDE SEQUENCE</scope>
    <source>
        <tissue evidence="2">Leaf</tissue>
    </source>
</reference>
<proteinExistence type="predicted"/>
<organism evidence="2">
    <name type="scientific">Rhizophora mucronata</name>
    <name type="common">Asiatic mangrove</name>
    <dbReference type="NCBI Taxonomy" id="61149"/>
    <lineage>
        <taxon>Eukaryota</taxon>
        <taxon>Viridiplantae</taxon>
        <taxon>Streptophyta</taxon>
        <taxon>Embryophyta</taxon>
        <taxon>Tracheophyta</taxon>
        <taxon>Spermatophyta</taxon>
        <taxon>Magnoliopsida</taxon>
        <taxon>eudicotyledons</taxon>
        <taxon>Gunneridae</taxon>
        <taxon>Pentapetalae</taxon>
        <taxon>rosids</taxon>
        <taxon>fabids</taxon>
        <taxon>Malpighiales</taxon>
        <taxon>Rhizophoraceae</taxon>
        <taxon>Rhizophora</taxon>
    </lineage>
</organism>
<sequence length="19" mass="2225">MFCSLVRRFSSLLTKDHLA</sequence>
<evidence type="ECO:0000313" key="2">
    <source>
        <dbReference type="EMBL" id="MBW82598.1"/>
    </source>
</evidence>
<dbReference type="EMBL" id="GGEC01002114">
    <property type="protein sequence ID" value="MBW82597.1"/>
    <property type="molecule type" value="Transcribed_RNA"/>
</dbReference>
<evidence type="ECO:0000313" key="1">
    <source>
        <dbReference type="EMBL" id="MBW82597.1"/>
    </source>
</evidence>
<keyword evidence="1" id="KW-0808">Transferase</keyword>
<dbReference type="GO" id="GO:0016740">
    <property type="term" value="F:transferase activity"/>
    <property type="evidence" value="ECO:0007669"/>
    <property type="project" value="UniProtKB-KW"/>
</dbReference>
<name>A0A2P2IN25_RHIMU</name>
<dbReference type="AlphaFoldDB" id="A0A2P2IN25"/>
<accession>A0A2P2IN25</accession>
<protein>
    <submittedName>
        <fullName evidence="1">Putative xyloglucan glycosyltransferase 12</fullName>
    </submittedName>
</protein>